<dbReference type="RefSeq" id="WP_117476389.1">
    <property type="nucleotide sequence ID" value="NZ_QVFA01000004.1"/>
</dbReference>
<dbReference type="AlphaFoldDB" id="A0A3E2V620"/>
<feature type="domain" description="Glycosyl transferase family 1" evidence="1">
    <location>
        <begin position="171"/>
        <end position="318"/>
    </location>
</feature>
<protein>
    <submittedName>
        <fullName evidence="3">Glycosyltransferase</fullName>
    </submittedName>
</protein>
<dbReference type="EMBL" id="QVEZ01000004">
    <property type="protein sequence ID" value="RGC05559.1"/>
    <property type="molecule type" value="Genomic_DNA"/>
</dbReference>
<dbReference type="InterPro" id="IPR001296">
    <property type="entry name" value="Glyco_trans_1"/>
</dbReference>
<evidence type="ECO:0000259" key="1">
    <source>
        <dbReference type="Pfam" id="PF00534"/>
    </source>
</evidence>
<dbReference type="SUPFAM" id="SSF53756">
    <property type="entry name" value="UDP-Glycosyltransferase/glycogen phosphorylase"/>
    <property type="match status" value="1"/>
</dbReference>
<sequence length="349" mass="38535">MRVLHLLKSTKYSGAENVVLTIMSLFPEAEMIYASPDGPIRKVVEARGQKFYPLENTSVGAVRRAIRDLKPDLIHAHDFSMATCAAWAAGKTPVVAHFHNNPLWLKKVCPQSVALALSLPRIRNVISVSNSIEAEYIFRGLLKQKNTVVGNVVNCADVRQKAQETCNCAQVDLVFLGRMTDPKCPLLFCQIVQRLREKRPQITARMIGDGELTPQVKNYIQEHELEHNIELVGFQSNPYPYLNAGKIMVMPSAWEGFGLAAVEGMCLGKPVVCSGVGGLADIVDETCGAVCKTIDEYCSAILKLLQDENAYCRCSANAVGKSMQYTDMQRYTATIKSIYESTLEGSRNA</sequence>
<organism evidence="3 4">
    <name type="scientific">Faecalibacterium prausnitzii</name>
    <dbReference type="NCBI Taxonomy" id="853"/>
    <lineage>
        <taxon>Bacteria</taxon>
        <taxon>Bacillati</taxon>
        <taxon>Bacillota</taxon>
        <taxon>Clostridia</taxon>
        <taxon>Eubacteriales</taxon>
        <taxon>Oscillospiraceae</taxon>
        <taxon>Faecalibacterium</taxon>
    </lineage>
</organism>
<dbReference type="InterPro" id="IPR050194">
    <property type="entry name" value="Glycosyltransferase_grp1"/>
</dbReference>
<gene>
    <name evidence="3" type="ORF">DW905_08010</name>
</gene>
<dbReference type="Pfam" id="PF00534">
    <property type="entry name" value="Glycos_transf_1"/>
    <property type="match status" value="1"/>
</dbReference>
<dbReference type="Gene3D" id="3.40.50.2000">
    <property type="entry name" value="Glycogen Phosphorylase B"/>
    <property type="match status" value="2"/>
</dbReference>
<dbReference type="InterPro" id="IPR028098">
    <property type="entry name" value="Glyco_trans_4-like_N"/>
</dbReference>
<accession>A0A3E2V620</accession>
<evidence type="ECO:0000313" key="4">
    <source>
        <dbReference type="Proteomes" id="UP000261079"/>
    </source>
</evidence>
<dbReference type="Proteomes" id="UP000261079">
    <property type="component" value="Unassembled WGS sequence"/>
</dbReference>
<reference evidence="3 4" key="1">
    <citation type="submission" date="2018-08" db="EMBL/GenBank/DDBJ databases">
        <title>A genome reference for cultivated species of the human gut microbiota.</title>
        <authorList>
            <person name="Zou Y."/>
            <person name="Xue W."/>
            <person name="Luo G."/>
        </authorList>
    </citation>
    <scope>NUCLEOTIDE SEQUENCE [LARGE SCALE GENOMIC DNA]</scope>
    <source>
        <strain evidence="3 4">AM42-11AC</strain>
    </source>
</reference>
<dbReference type="Pfam" id="PF13439">
    <property type="entry name" value="Glyco_transf_4"/>
    <property type="match status" value="1"/>
</dbReference>
<dbReference type="PANTHER" id="PTHR45947">
    <property type="entry name" value="SULFOQUINOVOSYL TRANSFERASE SQD2"/>
    <property type="match status" value="1"/>
</dbReference>
<dbReference type="GO" id="GO:0016757">
    <property type="term" value="F:glycosyltransferase activity"/>
    <property type="evidence" value="ECO:0007669"/>
    <property type="project" value="InterPro"/>
</dbReference>
<proteinExistence type="predicted"/>
<dbReference type="CDD" id="cd03811">
    <property type="entry name" value="GT4_GT28_WabH-like"/>
    <property type="match status" value="1"/>
</dbReference>
<name>A0A3E2V620_9FIRM</name>
<comment type="caution">
    <text evidence="3">The sequence shown here is derived from an EMBL/GenBank/DDBJ whole genome shotgun (WGS) entry which is preliminary data.</text>
</comment>
<evidence type="ECO:0000313" key="3">
    <source>
        <dbReference type="EMBL" id="RGC05559.1"/>
    </source>
</evidence>
<feature type="domain" description="Glycosyltransferase subfamily 4-like N-terminal" evidence="2">
    <location>
        <begin position="32"/>
        <end position="155"/>
    </location>
</feature>
<keyword evidence="3" id="KW-0808">Transferase</keyword>
<dbReference type="PANTHER" id="PTHR45947:SF3">
    <property type="entry name" value="SULFOQUINOVOSYL TRANSFERASE SQD2"/>
    <property type="match status" value="1"/>
</dbReference>
<evidence type="ECO:0000259" key="2">
    <source>
        <dbReference type="Pfam" id="PF13439"/>
    </source>
</evidence>